<comment type="similarity">
    <text evidence="1 10">Belongs to the GHMP kinase family. IspE subfamily.</text>
</comment>
<keyword evidence="8 10" id="KW-0414">Isoprene biosynthesis</keyword>
<name>W4HLD2_9RHOB</name>
<evidence type="ECO:0000256" key="2">
    <source>
        <dbReference type="ARBA" id="ARBA00012052"/>
    </source>
</evidence>
<feature type="active site" evidence="10">
    <location>
        <position position="134"/>
    </location>
</feature>
<accession>W4HLD2</accession>
<evidence type="ECO:0000256" key="8">
    <source>
        <dbReference type="ARBA" id="ARBA00023229"/>
    </source>
</evidence>
<dbReference type="UniPathway" id="UPA00056">
    <property type="reaction ID" value="UER00094"/>
</dbReference>
<dbReference type="Gene3D" id="3.30.70.890">
    <property type="entry name" value="GHMP kinase, C-terminal domain"/>
    <property type="match status" value="1"/>
</dbReference>
<evidence type="ECO:0000256" key="10">
    <source>
        <dbReference type="HAMAP-Rule" id="MF_00061"/>
    </source>
</evidence>
<dbReference type="Pfam" id="PF08544">
    <property type="entry name" value="GHMP_kinases_C"/>
    <property type="match status" value="1"/>
</dbReference>
<dbReference type="SUPFAM" id="SSF54211">
    <property type="entry name" value="Ribosomal protein S5 domain 2-like"/>
    <property type="match status" value="1"/>
</dbReference>
<dbReference type="InterPro" id="IPR014721">
    <property type="entry name" value="Ribsml_uS5_D2-typ_fold_subgr"/>
</dbReference>
<keyword evidence="6 10" id="KW-0418">Kinase</keyword>
<reference evidence="13 14" key="1">
    <citation type="journal article" date="2014" name="Antonie Van Leeuwenhoek">
        <title>Roseivivax atlanticus sp. nov., isolated from surface seawater of the Atlantic Ocean.</title>
        <authorList>
            <person name="Li G."/>
            <person name="Lai Q."/>
            <person name="Liu X."/>
            <person name="Sun F."/>
            <person name="Shao Z."/>
        </authorList>
    </citation>
    <scope>NUCLEOTIDE SEQUENCE [LARGE SCALE GENOMIC DNA]</scope>
    <source>
        <strain evidence="13 14">22II-s10s</strain>
    </source>
</reference>
<feature type="domain" description="GHMP kinase C-terminal" evidence="12">
    <location>
        <begin position="208"/>
        <end position="266"/>
    </location>
</feature>
<evidence type="ECO:0000313" key="14">
    <source>
        <dbReference type="Proteomes" id="UP000019063"/>
    </source>
</evidence>
<dbReference type="PANTHER" id="PTHR43527:SF2">
    <property type="entry name" value="4-DIPHOSPHOCYTIDYL-2-C-METHYL-D-ERYTHRITOL KINASE, CHLOROPLASTIC"/>
    <property type="match status" value="1"/>
</dbReference>
<dbReference type="STRING" id="1379903.ATO8_05901"/>
<dbReference type="GO" id="GO:0005524">
    <property type="term" value="F:ATP binding"/>
    <property type="evidence" value="ECO:0007669"/>
    <property type="project" value="UniProtKB-UniRule"/>
</dbReference>
<dbReference type="Proteomes" id="UP000019063">
    <property type="component" value="Unassembled WGS sequence"/>
</dbReference>
<organism evidence="13 14">
    <name type="scientific">Roseivivax marinus</name>
    <dbReference type="NCBI Taxonomy" id="1379903"/>
    <lineage>
        <taxon>Bacteria</taxon>
        <taxon>Pseudomonadati</taxon>
        <taxon>Pseudomonadota</taxon>
        <taxon>Alphaproteobacteria</taxon>
        <taxon>Rhodobacterales</taxon>
        <taxon>Roseobacteraceae</taxon>
        <taxon>Roseivivax</taxon>
    </lineage>
</organism>
<evidence type="ECO:0000256" key="4">
    <source>
        <dbReference type="ARBA" id="ARBA00022679"/>
    </source>
</evidence>
<feature type="active site" evidence="10">
    <location>
        <position position="16"/>
    </location>
</feature>
<evidence type="ECO:0000259" key="12">
    <source>
        <dbReference type="Pfam" id="PF08544"/>
    </source>
</evidence>
<dbReference type="InterPro" id="IPR020568">
    <property type="entry name" value="Ribosomal_Su5_D2-typ_SF"/>
</dbReference>
<dbReference type="PIRSF" id="PIRSF010376">
    <property type="entry name" value="IspE"/>
    <property type="match status" value="1"/>
</dbReference>
<dbReference type="NCBIfam" id="NF011202">
    <property type="entry name" value="PRK14608.1"/>
    <property type="match status" value="1"/>
</dbReference>
<dbReference type="PANTHER" id="PTHR43527">
    <property type="entry name" value="4-DIPHOSPHOCYTIDYL-2-C-METHYL-D-ERYTHRITOL KINASE, CHLOROPLASTIC"/>
    <property type="match status" value="1"/>
</dbReference>
<proteinExistence type="inferred from homology"/>
<dbReference type="HAMAP" id="MF_00061">
    <property type="entry name" value="IspE"/>
    <property type="match status" value="1"/>
</dbReference>
<feature type="binding site" evidence="10">
    <location>
        <begin position="97"/>
        <end position="107"/>
    </location>
    <ligand>
        <name>ATP</name>
        <dbReference type="ChEBI" id="CHEBI:30616"/>
    </ligand>
</feature>
<keyword evidence="7 10" id="KW-0067">ATP-binding</keyword>
<dbReference type="Gene3D" id="3.30.230.10">
    <property type="match status" value="1"/>
</dbReference>
<evidence type="ECO:0000256" key="1">
    <source>
        <dbReference type="ARBA" id="ARBA00009684"/>
    </source>
</evidence>
<dbReference type="GO" id="GO:0019288">
    <property type="term" value="P:isopentenyl diphosphate biosynthetic process, methylerythritol 4-phosphate pathway"/>
    <property type="evidence" value="ECO:0007669"/>
    <property type="project" value="UniProtKB-UniRule"/>
</dbReference>
<evidence type="ECO:0000256" key="7">
    <source>
        <dbReference type="ARBA" id="ARBA00022840"/>
    </source>
</evidence>
<gene>
    <name evidence="10" type="primary">ispE</name>
    <name evidence="13" type="ORF">ATO8_05901</name>
</gene>
<evidence type="ECO:0000256" key="9">
    <source>
        <dbReference type="ARBA" id="ARBA00032554"/>
    </source>
</evidence>
<evidence type="ECO:0000259" key="11">
    <source>
        <dbReference type="Pfam" id="PF00288"/>
    </source>
</evidence>
<dbReference type="InterPro" id="IPR013750">
    <property type="entry name" value="GHMP_kinase_C_dom"/>
</dbReference>
<dbReference type="AlphaFoldDB" id="W4HLD2"/>
<comment type="pathway">
    <text evidence="10">Isoprenoid biosynthesis; isopentenyl diphosphate biosynthesis via DXP pathway; isopentenyl diphosphate from 1-deoxy-D-xylulose 5-phosphate: step 3/6.</text>
</comment>
<dbReference type="InterPro" id="IPR004424">
    <property type="entry name" value="IspE"/>
</dbReference>
<dbReference type="SUPFAM" id="SSF55060">
    <property type="entry name" value="GHMP Kinase, C-terminal domain"/>
    <property type="match status" value="1"/>
</dbReference>
<dbReference type="RefSeq" id="WP_043842882.1">
    <property type="nucleotide sequence ID" value="NZ_AQQW01000003.1"/>
</dbReference>
<keyword evidence="14" id="KW-1185">Reference proteome</keyword>
<comment type="function">
    <text evidence="10">Catalyzes the phosphorylation of the position 2 hydroxy group of 4-diphosphocytidyl-2C-methyl-D-erythritol.</text>
</comment>
<feature type="domain" description="GHMP kinase N-terminal" evidence="11">
    <location>
        <begin position="73"/>
        <end position="135"/>
    </location>
</feature>
<evidence type="ECO:0000256" key="3">
    <source>
        <dbReference type="ARBA" id="ARBA00017473"/>
    </source>
</evidence>
<keyword evidence="5 10" id="KW-0547">Nucleotide-binding</keyword>
<dbReference type="GO" id="GO:0050515">
    <property type="term" value="F:4-(cytidine 5'-diphospho)-2-C-methyl-D-erythritol kinase activity"/>
    <property type="evidence" value="ECO:0007669"/>
    <property type="project" value="UniProtKB-UniRule"/>
</dbReference>
<dbReference type="InterPro" id="IPR036554">
    <property type="entry name" value="GHMP_kinase_C_sf"/>
</dbReference>
<evidence type="ECO:0000313" key="13">
    <source>
        <dbReference type="EMBL" id="ETW13539.1"/>
    </source>
</evidence>
<dbReference type="GO" id="GO:0016114">
    <property type="term" value="P:terpenoid biosynthetic process"/>
    <property type="evidence" value="ECO:0007669"/>
    <property type="project" value="UniProtKB-UniRule"/>
</dbReference>
<evidence type="ECO:0000256" key="5">
    <source>
        <dbReference type="ARBA" id="ARBA00022741"/>
    </source>
</evidence>
<dbReference type="EC" id="2.7.1.148" evidence="2 10"/>
<dbReference type="InterPro" id="IPR006204">
    <property type="entry name" value="GHMP_kinase_N_dom"/>
</dbReference>
<dbReference type="eggNOG" id="COG1947">
    <property type="taxonomic scope" value="Bacteria"/>
</dbReference>
<dbReference type="EMBL" id="AQQW01000003">
    <property type="protein sequence ID" value="ETW13539.1"/>
    <property type="molecule type" value="Genomic_DNA"/>
</dbReference>
<evidence type="ECO:0000256" key="6">
    <source>
        <dbReference type="ARBA" id="ARBA00022777"/>
    </source>
</evidence>
<comment type="catalytic activity">
    <reaction evidence="10">
        <text>4-CDP-2-C-methyl-D-erythritol + ATP = 4-CDP-2-C-methyl-D-erythritol 2-phosphate + ADP + H(+)</text>
        <dbReference type="Rhea" id="RHEA:18437"/>
        <dbReference type="ChEBI" id="CHEBI:15378"/>
        <dbReference type="ChEBI" id="CHEBI:30616"/>
        <dbReference type="ChEBI" id="CHEBI:57823"/>
        <dbReference type="ChEBI" id="CHEBI:57919"/>
        <dbReference type="ChEBI" id="CHEBI:456216"/>
        <dbReference type="EC" id="2.7.1.148"/>
    </reaction>
</comment>
<dbReference type="Pfam" id="PF00288">
    <property type="entry name" value="GHMP_kinases_N"/>
    <property type="match status" value="1"/>
</dbReference>
<comment type="caution">
    <text evidence="13">The sequence shown here is derived from an EMBL/GenBank/DDBJ whole genome shotgun (WGS) entry which is preliminary data.</text>
</comment>
<sequence length="285" mass="29782">MSSAEPSRLRAFAPAKINLTLHVTGRRADGYHELDSLVVFADCGDTLEARLADTLSLSVLGPMAAGVPEGPENLVLRAARLMDAEAGAHLTLVKDLPSMAGVGGGSSDAAATLRLLSRLWGREVPVDVVSLGADIPMCLSPRAQRVQGIGEHCAPFDGLPELPAVLVNPRVPVATPAVFSRFETKENPPMPDTLPTLATPRDAARWLATQRNDLEAPALAVAPVVSEVLEALSDADLARMSGSGATCFGLYPDAEAAAGAAARISAARPDWWVRATTLNGPMPSE</sequence>
<dbReference type="PATRIC" id="fig|1317118.6.peg.1217"/>
<protein>
    <recommendedName>
        <fullName evidence="3 10">4-diphosphocytidyl-2-C-methyl-D-erythritol kinase</fullName>
        <shortName evidence="10">CMK</shortName>
        <ecNumber evidence="2 10">2.7.1.148</ecNumber>
    </recommendedName>
    <alternativeName>
        <fullName evidence="9 10">4-(cytidine-5'-diphospho)-2-C-methyl-D-erythritol kinase</fullName>
    </alternativeName>
</protein>
<keyword evidence="4 10" id="KW-0808">Transferase</keyword>
<dbReference type="NCBIfam" id="TIGR00154">
    <property type="entry name" value="ispE"/>
    <property type="match status" value="1"/>
</dbReference>